<evidence type="ECO:0000256" key="6">
    <source>
        <dbReference type="ARBA" id="ARBA00022664"/>
    </source>
</evidence>
<dbReference type="GO" id="GO:0000184">
    <property type="term" value="P:nuclear-transcribed mRNA catabolic process, nonsense-mediated decay"/>
    <property type="evidence" value="ECO:0007669"/>
    <property type="project" value="UniProtKB-KW"/>
</dbReference>
<dbReference type="PANTHER" id="PTHR46837">
    <property type="entry name" value="PROTEIN MLN51 HOMOLOG"/>
    <property type="match status" value="1"/>
</dbReference>
<keyword evidence="10" id="KW-0866">Nonsense-mediated mRNA decay</keyword>
<protein>
    <recommendedName>
        <fullName evidence="14">Btz domain-containing protein</fullName>
    </recommendedName>
</protein>
<dbReference type="Proteomes" id="UP000655225">
    <property type="component" value="Unassembled WGS sequence"/>
</dbReference>
<dbReference type="PANTHER" id="PTHR46837:SF5">
    <property type="entry name" value="PROTEIN MLN51 HOMOLOG"/>
    <property type="match status" value="1"/>
</dbReference>
<evidence type="ECO:0000256" key="1">
    <source>
        <dbReference type="ARBA" id="ARBA00004123"/>
    </source>
</evidence>
<dbReference type="GO" id="GO:0035145">
    <property type="term" value="C:exon-exon junction complex"/>
    <property type="evidence" value="ECO:0007669"/>
    <property type="project" value="InterPro"/>
</dbReference>
<dbReference type="AlphaFoldDB" id="A0A834YI45"/>
<keyword evidence="7" id="KW-0509">mRNA transport</keyword>
<feature type="compositionally biased region" description="Polar residues" evidence="13">
    <location>
        <begin position="143"/>
        <end position="152"/>
    </location>
</feature>
<keyword evidence="4" id="KW-0813">Transport</keyword>
<gene>
    <name evidence="15" type="ORF">HHK36_025692</name>
</gene>
<keyword evidence="11" id="KW-0508">mRNA splicing</keyword>
<keyword evidence="6" id="KW-0507">mRNA processing</keyword>
<keyword evidence="5" id="KW-0963">Cytoplasm</keyword>
<evidence type="ECO:0000256" key="8">
    <source>
        <dbReference type="ARBA" id="ARBA00022845"/>
    </source>
</evidence>
<dbReference type="EMBL" id="JABCRI010000019">
    <property type="protein sequence ID" value="KAF8389007.1"/>
    <property type="molecule type" value="Genomic_DNA"/>
</dbReference>
<evidence type="ECO:0000256" key="4">
    <source>
        <dbReference type="ARBA" id="ARBA00022448"/>
    </source>
</evidence>
<evidence type="ECO:0000256" key="11">
    <source>
        <dbReference type="ARBA" id="ARBA00023187"/>
    </source>
</evidence>
<evidence type="ECO:0000256" key="3">
    <source>
        <dbReference type="ARBA" id="ARBA00009548"/>
    </source>
</evidence>
<feature type="compositionally biased region" description="Polar residues" evidence="13">
    <location>
        <begin position="285"/>
        <end position="323"/>
    </location>
</feature>
<dbReference type="GO" id="GO:0006397">
    <property type="term" value="P:mRNA processing"/>
    <property type="evidence" value="ECO:0007669"/>
    <property type="project" value="UniProtKB-KW"/>
</dbReference>
<accession>A0A834YI45</accession>
<feature type="compositionally biased region" description="Basic residues" evidence="13">
    <location>
        <begin position="84"/>
        <end position="95"/>
    </location>
</feature>
<evidence type="ECO:0000313" key="16">
    <source>
        <dbReference type="Proteomes" id="UP000655225"/>
    </source>
</evidence>
<feature type="region of interest" description="Disordered" evidence="13">
    <location>
        <begin position="38"/>
        <end position="175"/>
    </location>
</feature>
<evidence type="ECO:0000259" key="14">
    <source>
        <dbReference type="Pfam" id="PF09405"/>
    </source>
</evidence>
<dbReference type="InterPro" id="IPR018545">
    <property type="entry name" value="Btz_dom"/>
</dbReference>
<evidence type="ECO:0000256" key="7">
    <source>
        <dbReference type="ARBA" id="ARBA00022816"/>
    </source>
</evidence>
<dbReference type="GO" id="GO:0051028">
    <property type="term" value="P:mRNA transport"/>
    <property type="evidence" value="ECO:0007669"/>
    <property type="project" value="UniProtKB-KW"/>
</dbReference>
<dbReference type="Pfam" id="PF09405">
    <property type="entry name" value="Btz"/>
    <property type="match status" value="1"/>
</dbReference>
<evidence type="ECO:0000256" key="2">
    <source>
        <dbReference type="ARBA" id="ARBA00004496"/>
    </source>
</evidence>
<dbReference type="GO" id="GO:0006417">
    <property type="term" value="P:regulation of translation"/>
    <property type="evidence" value="ECO:0007669"/>
    <property type="project" value="UniProtKB-KW"/>
</dbReference>
<feature type="region of interest" description="Disordered" evidence="13">
    <location>
        <begin position="1"/>
        <end position="20"/>
    </location>
</feature>
<feature type="compositionally biased region" description="Low complexity" evidence="13">
    <location>
        <begin position="128"/>
        <end position="137"/>
    </location>
</feature>
<evidence type="ECO:0000256" key="12">
    <source>
        <dbReference type="ARBA" id="ARBA00023242"/>
    </source>
</evidence>
<evidence type="ECO:0000256" key="5">
    <source>
        <dbReference type="ARBA" id="ARBA00022490"/>
    </source>
</evidence>
<evidence type="ECO:0000256" key="10">
    <source>
        <dbReference type="ARBA" id="ARBA00023161"/>
    </source>
</evidence>
<name>A0A834YI45_TETSI</name>
<keyword evidence="8" id="KW-0810">Translation regulation</keyword>
<dbReference type="OMA" id="WESKDDC"/>
<dbReference type="GO" id="GO:0008380">
    <property type="term" value="P:RNA splicing"/>
    <property type="evidence" value="ECO:0007669"/>
    <property type="project" value="UniProtKB-KW"/>
</dbReference>
<keyword evidence="12" id="KW-0539">Nucleus</keyword>
<evidence type="ECO:0000256" key="9">
    <source>
        <dbReference type="ARBA" id="ARBA00022884"/>
    </source>
</evidence>
<keyword evidence="16" id="KW-1185">Reference proteome</keyword>
<dbReference type="GO" id="GO:0005737">
    <property type="term" value="C:cytoplasm"/>
    <property type="evidence" value="ECO:0007669"/>
    <property type="project" value="UniProtKB-SubCell"/>
</dbReference>
<feature type="compositionally biased region" description="Basic residues" evidence="13">
    <location>
        <begin position="47"/>
        <end position="57"/>
    </location>
</feature>
<dbReference type="OrthoDB" id="660348at2759"/>
<dbReference type="InterPro" id="IPR044796">
    <property type="entry name" value="MLN51_plant"/>
</dbReference>
<dbReference type="GO" id="GO:0003729">
    <property type="term" value="F:mRNA binding"/>
    <property type="evidence" value="ECO:0007669"/>
    <property type="project" value="InterPro"/>
</dbReference>
<feature type="compositionally biased region" description="Polar residues" evidence="13">
    <location>
        <begin position="97"/>
        <end position="118"/>
    </location>
</feature>
<keyword evidence="9" id="KW-0694">RNA-binding</keyword>
<feature type="compositionally biased region" description="Polar residues" evidence="13">
    <location>
        <begin position="71"/>
        <end position="82"/>
    </location>
</feature>
<comment type="caution">
    <text evidence="15">The sequence shown here is derived from an EMBL/GenBank/DDBJ whole genome shotgun (WGS) entry which is preliminary data.</text>
</comment>
<feature type="compositionally biased region" description="Polar residues" evidence="13">
    <location>
        <begin position="243"/>
        <end position="255"/>
    </location>
</feature>
<feature type="compositionally biased region" description="Low complexity" evidence="13">
    <location>
        <begin position="219"/>
        <end position="234"/>
    </location>
</feature>
<reference evidence="15 16" key="1">
    <citation type="submission" date="2020-04" db="EMBL/GenBank/DDBJ databases">
        <title>Plant Genome Project.</title>
        <authorList>
            <person name="Zhang R.-G."/>
        </authorList>
    </citation>
    <scope>NUCLEOTIDE SEQUENCE [LARGE SCALE GENOMIC DNA]</scope>
    <source>
        <strain evidence="15">YNK0</strain>
        <tissue evidence="15">Leaf</tissue>
    </source>
</reference>
<feature type="region of interest" description="Disordered" evidence="13">
    <location>
        <begin position="219"/>
        <end position="255"/>
    </location>
</feature>
<feature type="compositionally biased region" description="Polar residues" evidence="13">
    <location>
        <begin position="159"/>
        <end position="168"/>
    </location>
</feature>
<organism evidence="15 16">
    <name type="scientific">Tetracentron sinense</name>
    <name type="common">Spur-leaf</name>
    <dbReference type="NCBI Taxonomy" id="13715"/>
    <lineage>
        <taxon>Eukaryota</taxon>
        <taxon>Viridiplantae</taxon>
        <taxon>Streptophyta</taxon>
        <taxon>Embryophyta</taxon>
        <taxon>Tracheophyta</taxon>
        <taxon>Spermatophyta</taxon>
        <taxon>Magnoliopsida</taxon>
        <taxon>Trochodendrales</taxon>
        <taxon>Trochodendraceae</taxon>
        <taxon>Tetracentron</taxon>
    </lineage>
</organism>
<evidence type="ECO:0000313" key="15">
    <source>
        <dbReference type="EMBL" id="KAF8389007.1"/>
    </source>
</evidence>
<feature type="domain" description="Btz" evidence="14">
    <location>
        <begin position="13"/>
        <end position="57"/>
    </location>
</feature>
<proteinExistence type="inferred from homology"/>
<comment type="similarity">
    <text evidence="3">Belongs to the CASC3 family.</text>
</comment>
<comment type="subcellular location">
    <subcellularLocation>
        <location evidence="2">Cytoplasm</location>
    </subcellularLocation>
    <subcellularLocation>
        <location evidence="1">Nucleus</location>
    </subcellularLocation>
</comment>
<feature type="region of interest" description="Disordered" evidence="13">
    <location>
        <begin position="285"/>
        <end position="338"/>
    </location>
</feature>
<evidence type="ECO:0000256" key="13">
    <source>
        <dbReference type="SAM" id="MobiDB-lite"/>
    </source>
</evidence>
<sequence>MGTLVHRRRTPGGRKLWESKDDCKWGHDKFEAMTLQEARYEEERRAPKGHYRGRSKNRGIDHGYVRGNRSRAYSNSNNQNHASKGVRGRGPRRSGKSLETTSNISSGRVSKYTSTVQSDLVPPRKHAFASSLSSASPPFYPSGSSNQDISVTQKRDVQAGSTNRNLPSSGLMEEKLSTSHSNALLRGKIVADSFGQGKLYIDESNRPLAGKSLTNLHLQSSGSSSINTTQSSQSRAQGRGLSLSGQLTRPIPSVNQVNRVSQTQLPALQQRSVQIPVQPSLRFSSQQLGQHPGGSQASPPKASSTNSSEPGETESPPGSSKSNGALVGKGKASAQGSGRGSFLYSGAQVIGAMGNMGVAHGDQNFPPLLQVMQFGGQRPGGLGVPAVGMALPGYVAQPQGFGNSEMTWYINFLIIKQLDSEALAVLVSHLVRRSPVLSRPWTDRIFMAEDWVNMQRKGKEDSVVVALEEVIE</sequence>
<feature type="compositionally biased region" description="Basic residues" evidence="13">
    <location>
        <begin position="1"/>
        <end position="12"/>
    </location>
</feature>